<evidence type="ECO:0000256" key="2">
    <source>
        <dbReference type="ARBA" id="ARBA00023004"/>
    </source>
</evidence>
<dbReference type="PROSITE" id="PS51379">
    <property type="entry name" value="4FE4S_FER_2"/>
    <property type="match status" value="1"/>
</dbReference>
<dbReference type="PANTHER" id="PTHR42827:SF1">
    <property type="entry name" value="IRON-SULFUR CLUSTER-BINDING PROTEIN"/>
    <property type="match status" value="1"/>
</dbReference>
<dbReference type="Pfam" id="PF00037">
    <property type="entry name" value="Fer4"/>
    <property type="match status" value="1"/>
</dbReference>
<keyword evidence="3" id="KW-0411">Iron-sulfur</keyword>
<dbReference type="RefSeq" id="WP_094604011.1">
    <property type="nucleotide sequence ID" value="NZ_CP155573.1"/>
</dbReference>
<dbReference type="SUPFAM" id="SSF54862">
    <property type="entry name" value="4Fe-4S ferredoxins"/>
    <property type="match status" value="1"/>
</dbReference>
<evidence type="ECO:0000256" key="3">
    <source>
        <dbReference type="ARBA" id="ARBA00023014"/>
    </source>
</evidence>
<feature type="domain" description="4Fe-4S ferredoxin-type" evidence="4">
    <location>
        <begin position="153"/>
        <end position="182"/>
    </location>
</feature>
<gene>
    <name evidence="5" type="primary">queG_4</name>
    <name evidence="5" type="ORF">SPSIL_044390</name>
</gene>
<dbReference type="GO" id="GO:0052693">
    <property type="term" value="F:epoxyqueuosine reductase activity"/>
    <property type="evidence" value="ECO:0007669"/>
    <property type="project" value="UniProtKB-EC"/>
</dbReference>
<organism evidence="5 6">
    <name type="scientific">Sporomusa silvacetica DSM 10669</name>
    <dbReference type="NCBI Taxonomy" id="1123289"/>
    <lineage>
        <taxon>Bacteria</taxon>
        <taxon>Bacillati</taxon>
        <taxon>Bacillota</taxon>
        <taxon>Negativicutes</taxon>
        <taxon>Selenomonadales</taxon>
        <taxon>Sporomusaceae</taxon>
        <taxon>Sporomusa</taxon>
    </lineage>
</organism>
<dbReference type="EC" id="1.17.99.6" evidence="5"/>
<evidence type="ECO:0000259" key="4">
    <source>
        <dbReference type="PROSITE" id="PS51379"/>
    </source>
</evidence>
<reference evidence="5" key="1">
    <citation type="submission" date="2024-05" db="EMBL/GenBank/DDBJ databases">
        <title>Isolation and characterization of Sporomusa carbonis sp. nov., a carboxydotrophic hydrogenogen in the genus of Sporomusa isolated from a charcoal burning pile.</title>
        <authorList>
            <person name="Boeer T."/>
            <person name="Rosenbaum F."/>
            <person name="Eysell L."/>
            <person name="Mueller V."/>
            <person name="Daniel R."/>
            <person name="Poehlein A."/>
        </authorList>
    </citation>
    <scope>NUCLEOTIDE SEQUENCE [LARGE SCALE GENOMIC DNA]</scope>
    <source>
        <strain evidence="5">DSM 10669</strain>
    </source>
</reference>
<keyword evidence="5" id="KW-0560">Oxidoreductase</keyword>
<evidence type="ECO:0000256" key="1">
    <source>
        <dbReference type="ARBA" id="ARBA00022723"/>
    </source>
</evidence>
<dbReference type="InterPro" id="IPR017900">
    <property type="entry name" value="4Fe4S_Fe_S_CS"/>
</dbReference>
<protein>
    <submittedName>
        <fullName evidence="5">Epoxyqueuosine reductase</fullName>
        <ecNumber evidence="5">1.17.99.6</ecNumber>
    </submittedName>
</protein>
<dbReference type="Proteomes" id="UP000216752">
    <property type="component" value="Chromosome"/>
</dbReference>
<keyword evidence="2" id="KW-0408">Iron</keyword>
<dbReference type="PANTHER" id="PTHR42827">
    <property type="entry name" value="IRON-SULFUR CLUSTER-BINDING PROTEIN-RELATED"/>
    <property type="match status" value="1"/>
</dbReference>
<accession>A0ABZ3IS37</accession>
<sequence length="250" mass="27768">MEETIRKYVLDLGVDDIGFLSVQDYKSPASPAIDSIFPEARSIIILAYHELATCESPSPITAMNGRMDLMEFSRSCNYKLARFLTKDFCAKAMTVPFSYPMDLGNSIAGQLSLRHAAVSAGLGTFGRHNIVVHPQFGTRVCFTAVLTDLELKTTNSTLEDICVNCNQCVTNCPANALDQPGQTDVLRCLQKSQPYGIVASAGFWVKFVNSSADEQNVMLRSEFYAKMYQSQFIGFQYYCFNCMKTCPVGR</sequence>
<name>A0ABZ3IS37_9FIRM</name>
<evidence type="ECO:0000313" key="6">
    <source>
        <dbReference type="Proteomes" id="UP000216752"/>
    </source>
</evidence>
<keyword evidence="6" id="KW-1185">Reference proteome</keyword>
<dbReference type="EMBL" id="CP155573">
    <property type="protein sequence ID" value="XFO68219.1"/>
    <property type="molecule type" value="Genomic_DNA"/>
</dbReference>
<proteinExistence type="predicted"/>
<dbReference type="PROSITE" id="PS00198">
    <property type="entry name" value="4FE4S_FER_1"/>
    <property type="match status" value="1"/>
</dbReference>
<evidence type="ECO:0000313" key="5">
    <source>
        <dbReference type="EMBL" id="XFO68219.1"/>
    </source>
</evidence>
<dbReference type="InterPro" id="IPR017896">
    <property type="entry name" value="4Fe4S_Fe-S-bd"/>
</dbReference>
<keyword evidence="1" id="KW-0479">Metal-binding</keyword>